<sequence>MSDNGHTHDQEDPMGEQSDDNSSLYSLEFPAPAVSGDEGDGPVLIHALEGFADAGHAVALAAAHLRDSLDSELVATFSTDELIDYRSRRPTITFTGQEFSDVEMPALTMHAVRDTAGRPFLLLAGSEPDLRWEQFVEAVRGLAERFGVTDVIGLNAIPMAVPHTRPPSITAHGNDSDSLGDLPRWGSAMKLPASASMLLELRLSEHGYRAAGLSVHVPHYLSQTNYPAASARLIDAVAGITGLRLPITALDSAAEDVRAQVDTEVTGNAEIESVVSALENQYDSFHASQSGRASLLAPEEALPSGEELGAELERFLAEQAQGDSGSAEDGFSGGSVTDGPDDTTPDTDDSRPED</sequence>
<dbReference type="Pfam" id="PF09754">
    <property type="entry name" value="PAC2"/>
    <property type="match status" value="1"/>
</dbReference>
<comment type="caution">
    <text evidence="2">The sequence shown here is derived from an EMBL/GenBank/DDBJ whole genome shotgun (WGS) entry which is preliminary data.</text>
</comment>
<feature type="region of interest" description="Disordered" evidence="1">
    <location>
        <begin position="1"/>
        <end position="32"/>
    </location>
</feature>
<evidence type="ECO:0008006" key="4">
    <source>
        <dbReference type="Google" id="ProtNLM"/>
    </source>
</evidence>
<dbReference type="Gene3D" id="1.10.287.100">
    <property type="match status" value="1"/>
</dbReference>
<evidence type="ECO:0000256" key="1">
    <source>
        <dbReference type="SAM" id="MobiDB-lite"/>
    </source>
</evidence>
<dbReference type="eggNOG" id="COG2047">
    <property type="taxonomic scope" value="Bacteria"/>
</dbReference>
<dbReference type="InterPro" id="IPR038389">
    <property type="entry name" value="PSMG2_sf"/>
</dbReference>
<feature type="compositionally biased region" description="Basic and acidic residues" evidence="1">
    <location>
        <begin position="1"/>
        <end position="11"/>
    </location>
</feature>
<keyword evidence="3" id="KW-1185">Reference proteome</keyword>
<accession>M0QNC4</accession>
<dbReference type="PIRSF" id="PIRSF028754">
    <property type="entry name" value="UCP028754"/>
    <property type="match status" value="1"/>
</dbReference>
<dbReference type="Gene3D" id="3.40.50.10900">
    <property type="entry name" value="PAC-like subunit"/>
    <property type="match status" value="1"/>
</dbReference>
<dbReference type="SUPFAM" id="SSF159659">
    <property type="entry name" value="Cgl1923-like"/>
    <property type="match status" value="1"/>
</dbReference>
<dbReference type="STRING" id="1223545.GS4_19_01070"/>
<evidence type="ECO:0000313" key="2">
    <source>
        <dbReference type="EMBL" id="GAC68917.1"/>
    </source>
</evidence>
<name>M0QNC4_9ACTN</name>
<dbReference type="AlphaFoldDB" id="M0QNC4"/>
<reference evidence="2 3" key="1">
    <citation type="submission" date="2013-01" db="EMBL/GenBank/DDBJ databases">
        <title>Whole genome shotgun sequence of Gordonia soli NBRC 108243.</title>
        <authorList>
            <person name="Isaki-Nakamura S."/>
            <person name="Hosoyama A."/>
            <person name="Tsuchikane K."/>
            <person name="Ando Y."/>
            <person name="Baba S."/>
            <person name="Ohji S."/>
            <person name="Hamada M."/>
            <person name="Tamura T."/>
            <person name="Yamazoe A."/>
            <person name="Yamazaki S."/>
            <person name="Fujita N."/>
        </authorList>
    </citation>
    <scope>NUCLEOTIDE SEQUENCE [LARGE SCALE GENOMIC DNA]</scope>
    <source>
        <strain evidence="2 3">NBRC 108243</strain>
    </source>
</reference>
<protein>
    <recommendedName>
        <fullName evidence="4">Proteasome assembly chaperone</fullName>
    </recommendedName>
</protein>
<evidence type="ECO:0000313" key="3">
    <source>
        <dbReference type="Proteomes" id="UP000011666"/>
    </source>
</evidence>
<dbReference type="InterPro" id="IPR008492">
    <property type="entry name" value="Rv2714-like"/>
</dbReference>
<dbReference type="EMBL" id="BANX01000019">
    <property type="protein sequence ID" value="GAC68917.1"/>
    <property type="molecule type" value="Genomic_DNA"/>
</dbReference>
<dbReference type="Proteomes" id="UP000011666">
    <property type="component" value="Unassembled WGS sequence"/>
</dbReference>
<organism evidence="2 3">
    <name type="scientific">Gordonia soli NBRC 108243</name>
    <dbReference type="NCBI Taxonomy" id="1223545"/>
    <lineage>
        <taxon>Bacteria</taxon>
        <taxon>Bacillati</taxon>
        <taxon>Actinomycetota</taxon>
        <taxon>Actinomycetes</taxon>
        <taxon>Mycobacteriales</taxon>
        <taxon>Gordoniaceae</taxon>
        <taxon>Gordonia</taxon>
    </lineage>
</organism>
<gene>
    <name evidence="2" type="ORF">GS4_19_01070</name>
</gene>
<feature type="region of interest" description="Disordered" evidence="1">
    <location>
        <begin position="317"/>
        <end position="354"/>
    </location>
</feature>
<proteinExistence type="predicted"/>
<dbReference type="InterPro" id="IPR019151">
    <property type="entry name" value="Proteasome_assmbl_chaperone_2"/>
</dbReference>